<dbReference type="EMBL" id="CP110422">
    <property type="protein sequence ID" value="WAQ82033.1"/>
    <property type="molecule type" value="Genomic_DNA"/>
</dbReference>
<gene>
    <name evidence="2" type="ORF">PtA15_2A346</name>
</gene>
<reference evidence="2" key="1">
    <citation type="submission" date="2022-10" db="EMBL/GenBank/DDBJ databases">
        <title>Puccinia triticina Genome sequencing and assembly.</title>
        <authorList>
            <person name="Li C."/>
        </authorList>
    </citation>
    <scope>NUCLEOTIDE SEQUENCE</scope>
    <source>
        <strain evidence="2">Pt15</strain>
    </source>
</reference>
<dbReference type="GeneID" id="77807253"/>
<dbReference type="Proteomes" id="UP001164743">
    <property type="component" value="Chromosome 2A"/>
</dbReference>
<sequence>MPAGVDDVVRSVHWAVSAATAQALFWVHKLDIRRQVFLLPPMNLPIGGNPSVSAKPTPTSRNRPFRSSNAEPVANKGDGLAQQHQPYQLWKTKSDDVKMMRAVLLAKTPSKPARIVFALPDSFIHSRLAPRTSRYQSRPLWRAGCGWPGSPGRPEIPKEPKQPAPSFDVDLPFKMAGGGMPLAQETAPLTVKKHPSASHLGRDVDVGGFCEVCSSSGSCGRLQTSAEVVVGLLGLAGSTFFGCFFKLIV</sequence>
<organism evidence="2 3">
    <name type="scientific">Puccinia triticina</name>
    <dbReference type="NCBI Taxonomy" id="208348"/>
    <lineage>
        <taxon>Eukaryota</taxon>
        <taxon>Fungi</taxon>
        <taxon>Dikarya</taxon>
        <taxon>Basidiomycota</taxon>
        <taxon>Pucciniomycotina</taxon>
        <taxon>Pucciniomycetes</taxon>
        <taxon>Pucciniales</taxon>
        <taxon>Pucciniaceae</taxon>
        <taxon>Puccinia</taxon>
    </lineage>
</organism>
<accession>A0ABY7CCC7</accession>
<protein>
    <submittedName>
        <fullName evidence="2">Uncharacterized protein</fullName>
    </submittedName>
</protein>
<keyword evidence="3" id="KW-1185">Reference proteome</keyword>
<name>A0ABY7CCC7_9BASI</name>
<feature type="region of interest" description="Disordered" evidence="1">
    <location>
        <begin position="48"/>
        <end position="78"/>
    </location>
</feature>
<evidence type="ECO:0000313" key="3">
    <source>
        <dbReference type="Proteomes" id="UP001164743"/>
    </source>
</evidence>
<feature type="compositionally biased region" description="Polar residues" evidence="1">
    <location>
        <begin position="50"/>
        <end position="70"/>
    </location>
</feature>
<dbReference type="RefSeq" id="XP_053017588.1">
    <property type="nucleotide sequence ID" value="XM_053166358.1"/>
</dbReference>
<evidence type="ECO:0000256" key="1">
    <source>
        <dbReference type="SAM" id="MobiDB-lite"/>
    </source>
</evidence>
<proteinExistence type="predicted"/>
<evidence type="ECO:0000313" key="2">
    <source>
        <dbReference type="EMBL" id="WAQ82033.1"/>
    </source>
</evidence>